<evidence type="ECO:0000259" key="8">
    <source>
        <dbReference type="PROSITE" id="PS50262"/>
    </source>
</evidence>
<evidence type="ECO:0000256" key="4">
    <source>
        <dbReference type="ARBA" id="ARBA00023040"/>
    </source>
</evidence>
<evidence type="ECO:0000313" key="9">
    <source>
        <dbReference type="EMBL" id="EKC36326.1"/>
    </source>
</evidence>
<comment type="subcellular location">
    <subcellularLocation>
        <location evidence="1">Membrane</location>
        <topology evidence="1">Multi-pass membrane protein</topology>
    </subcellularLocation>
</comment>
<accession>K1RPI5</accession>
<evidence type="ECO:0000256" key="7">
    <source>
        <dbReference type="ARBA" id="ARBA00023224"/>
    </source>
</evidence>
<keyword evidence="6 9" id="KW-0675">Receptor</keyword>
<sequence length="482" mass="55615">MSFRGIVSFVDKGEILSHCRSVMRKDRQQGNREEIYASGLSSHKVWLFKSFPFLRSRRNEIFGLWIGNGKTEVFNIEQLKKHSSCEISKFQRKMALVDQGDRAFLELVFKFIDDKNSTDDVDFTQPHVRRSLRYVYPLFMFLHALVGLFGLCGNLAIIIVIGKRRLYRDQTFLFLGNIAFSDILKCIFVLPVSLANLLIHNWIFGSFMCFFLPMLQCFPIHSSMLTYLMIAIDRYRLIVNPFRPRLPAGLCIIGVWVVSVCIVLPYAVYIKYIDLGAILGYRFLGVGICYINQERHIEEYIRAMFVTLYAMPLAIMGFLCLKVSAELKSLDTSSISIHFETNSNNVTCTSRLTLEDDETSRVGSEDSNQRHTVRSDHMCSDDDLDLPAEKRTHRYIISMVTLFAICWCPLNILILVQFFVHESGNNTGHFDITYTTFTWFGFLSTCVNPVLFASWKMSDSTKDKLRGYFKFGMKRKSKKVSN</sequence>
<evidence type="ECO:0000256" key="2">
    <source>
        <dbReference type="ARBA" id="ARBA00022692"/>
    </source>
</evidence>
<dbReference type="Pfam" id="PF00001">
    <property type="entry name" value="7tm_1"/>
    <property type="match status" value="1"/>
</dbReference>
<dbReference type="PANTHER" id="PTHR24238:SF69">
    <property type="entry name" value="G-PROTEIN COUPLED RECEPTOR 165"/>
    <property type="match status" value="1"/>
</dbReference>
<dbReference type="EMBL" id="JH817380">
    <property type="protein sequence ID" value="EKC36326.1"/>
    <property type="molecule type" value="Genomic_DNA"/>
</dbReference>
<dbReference type="InterPro" id="IPR017452">
    <property type="entry name" value="GPCR_Rhodpsn_7TM"/>
</dbReference>
<reference evidence="9" key="1">
    <citation type="journal article" date="2012" name="Nature">
        <title>The oyster genome reveals stress adaptation and complexity of shell formation.</title>
        <authorList>
            <person name="Zhang G."/>
            <person name="Fang X."/>
            <person name="Guo X."/>
            <person name="Li L."/>
            <person name="Luo R."/>
            <person name="Xu F."/>
            <person name="Yang P."/>
            <person name="Zhang L."/>
            <person name="Wang X."/>
            <person name="Qi H."/>
            <person name="Xiong Z."/>
            <person name="Que H."/>
            <person name="Xie Y."/>
            <person name="Holland P.W."/>
            <person name="Paps J."/>
            <person name="Zhu Y."/>
            <person name="Wu F."/>
            <person name="Chen Y."/>
            <person name="Wang J."/>
            <person name="Peng C."/>
            <person name="Meng J."/>
            <person name="Yang L."/>
            <person name="Liu J."/>
            <person name="Wen B."/>
            <person name="Zhang N."/>
            <person name="Huang Z."/>
            <person name="Zhu Q."/>
            <person name="Feng Y."/>
            <person name="Mount A."/>
            <person name="Hedgecock D."/>
            <person name="Xu Z."/>
            <person name="Liu Y."/>
            <person name="Domazet-Loso T."/>
            <person name="Du Y."/>
            <person name="Sun X."/>
            <person name="Zhang S."/>
            <person name="Liu B."/>
            <person name="Cheng P."/>
            <person name="Jiang X."/>
            <person name="Li J."/>
            <person name="Fan D."/>
            <person name="Wang W."/>
            <person name="Fu W."/>
            <person name="Wang T."/>
            <person name="Wang B."/>
            <person name="Zhang J."/>
            <person name="Peng Z."/>
            <person name="Li Y."/>
            <person name="Li N."/>
            <person name="Wang J."/>
            <person name="Chen M."/>
            <person name="He Y."/>
            <person name="Tan F."/>
            <person name="Song X."/>
            <person name="Zheng Q."/>
            <person name="Huang R."/>
            <person name="Yang H."/>
            <person name="Du X."/>
            <person name="Chen L."/>
            <person name="Yang M."/>
            <person name="Gaffney P.M."/>
            <person name="Wang S."/>
            <person name="Luo L."/>
            <person name="She Z."/>
            <person name="Ming Y."/>
            <person name="Huang W."/>
            <person name="Zhang S."/>
            <person name="Huang B."/>
            <person name="Zhang Y."/>
            <person name="Qu T."/>
            <person name="Ni P."/>
            <person name="Miao G."/>
            <person name="Wang J."/>
            <person name="Wang Q."/>
            <person name="Steinberg C.E."/>
            <person name="Wang H."/>
            <person name="Li N."/>
            <person name="Qian L."/>
            <person name="Zhang G."/>
            <person name="Li Y."/>
            <person name="Yang H."/>
            <person name="Liu X."/>
            <person name="Wang J."/>
            <person name="Yin Y."/>
            <person name="Wang J."/>
        </authorList>
    </citation>
    <scope>NUCLEOTIDE SEQUENCE [LARGE SCALE GENOMIC DNA]</scope>
    <source>
        <strain evidence="9">05x7-T-G4-1.051#20</strain>
    </source>
</reference>
<dbReference type="InterPro" id="IPR000276">
    <property type="entry name" value="GPCR_Rhodpsn"/>
</dbReference>
<keyword evidence="5" id="KW-0472">Membrane</keyword>
<dbReference type="AlphaFoldDB" id="K1RPI5"/>
<dbReference type="PROSITE" id="PS50262">
    <property type="entry name" value="G_PROTEIN_RECEP_F1_2"/>
    <property type="match status" value="1"/>
</dbReference>
<keyword evidence="4" id="KW-0297">G-protein coupled receptor</keyword>
<keyword evidence="2" id="KW-0812">Transmembrane</keyword>
<dbReference type="GO" id="GO:0008188">
    <property type="term" value="F:neuropeptide receptor activity"/>
    <property type="evidence" value="ECO:0007669"/>
    <property type="project" value="TreeGrafter"/>
</dbReference>
<keyword evidence="7" id="KW-0807">Transducer</keyword>
<organism evidence="9">
    <name type="scientific">Magallana gigas</name>
    <name type="common">Pacific oyster</name>
    <name type="synonym">Crassostrea gigas</name>
    <dbReference type="NCBI Taxonomy" id="29159"/>
    <lineage>
        <taxon>Eukaryota</taxon>
        <taxon>Metazoa</taxon>
        <taxon>Spiralia</taxon>
        <taxon>Lophotrochozoa</taxon>
        <taxon>Mollusca</taxon>
        <taxon>Bivalvia</taxon>
        <taxon>Autobranchia</taxon>
        <taxon>Pteriomorphia</taxon>
        <taxon>Ostreida</taxon>
        <taxon>Ostreoidea</taxon>
        <taxon>Ostreidae</taxon>
        <taxon>Magallana</taxon>
    </lineage>
</organism>
<keyword evidence="3" id="KW-1133">Transmembrane helix</keyword>
<evidence type="ECO:0000256" key="6">
    <source>
        <dbReference type="ARBA" id="ARBA00023170"/>
    </source>
</evidence>
<dbReference type="PRINTS" id="PR00237">
    <property type="entry name" value="GPCRRHODOPSN"/>
</dbReference>
<evidence type="ECO:0000256" key="3">
    <source>
        <dbReference type="ARBA" id="ARBA00022989"/>
    </source>
</evidence>
<name>K1RPI5_MAGGI</name>
<dbReference type="InParanoid" id="K1RPI5"/>
<protein>
    <submittedName>
        <fullName evidence="9">Neuropeptide Y receptor type 1</fullName>
    </submittedName>
</protein>
<dbReference type="PANTHER" id="PTHR24238">
    <property type="entry name" value="G-PROTEIN COUPLED RECEPTOR"/>
    <property type="match status" value="1"/>
</dbReference>
<gene>
    <name evidence="9" type="ORF">CGI_10027223</name>
</gene>
<evidence type="ECO:0000256" key="5">
    <source>
        <dbReference type="ARBA" id="ARBA00023136"/>
    </source>
</evidence>
<proteinExistence type="predicted"/>
<dbReference type="GO" id="GO:0005886">
    <property type="term" value="C:plasma membrane"/>
    <property type="evidence" value="ECO:0007669"/>
    <property type="project" value="TreeGrafter"/>
</dbReference>
<dbReference type="Gene3D" id="1.20.1070.10">
    <property type="entry name" value="Rhodopsin 7-helix transmembrane proteins"/>
    <property type="match status" value="1"/>
</dbReference>
<feature type="domain" description="G-protein coupled receptors family 1 profile" evidence="8">
    <location>
        <begin position="153"/>
        <end position="452"/>
    </location>
</feature>
<dbReference type="HOGENOM" id="CLU_044639_0_0_1"/>
<evidence type="ECO:0000256" key="1">
    <source>
        <dbReference type="ARBA" id="ARBA00004141"/>
    </source>
</evidence>
<dbReference type="SUPFAM" id="SSF81321">
    <property type="entry name" value="Family A G protein-coupled receptor-like"/>
    <property type="match status" value="1"/>
</dbReference>